<dbReference type="GO" id="GO:0008239">
    <property type="term" value="F:dipeptidyl-peptidase activity"/>
    <property type="evidence" value="ECO:0007669"/>
    <property type="project" value="TreeGrafter"/>
</dbReference>
<gene>
    <name evidence="7" type="ORF">NPIL_485561</name>
</gene>
<keyword evidence="8" id="KW-1185">Reference proteome</keyword>
<keyword evidence="3" id="KW-0720">Serine protease</keyword>
<dbReference type="GO" id="GO:0008236">
    <property type="term" value="F:serine-type peptidase activity"/>
    <property type="evidence" value="ECO:0007669"/>
    <property type="project" value="UniProtKB-KW"/>
</dbReference>
<keyword evidence="4" id="KW-0325">Glycoprotein</keyword>
<dbReference type="GO" id="GO:0006508">
    <property type="term" value="P:proteolysis"/>
    <property type="evidence" value="ECO:0007669"/>
    <property type="project" value="InterPro"/>
</dbReference>
<evidence type="ECO:0000259" key="6">
    <source>
        <dbReference type="Pfam" id="PF00326"/>
    </source>
</evidence>
<proteinExistence type="inferred from homology"/>
<accession>A0A8X6TI59</accession>
<dbReference type="InterPro" id="IPR029058">
    <property type="entry name" value="AB_hydrolase_fold"/>
</dbReference>
<dbReference type="InterPro" id="IPR050278">
    <property type="entry name" value="Serine_Prot_S9B/DPPIV"/>
</dbReference>
<keyword evidence="2" id="KW-0645">Protease</keyword>
<comment type="similarity">
    <text evidence="1">Belongs to the peptidase S9B family. DPPIV subfamily.</text>
</comment>
<evidence type="ECO:0000256" key="3">
    <source>
        <dbReference type="ARBA" id="ARBA00022825"/>
    </source>
</evidence>
<keyword evidence="2" id="KW-0031">Aminopeptidase</keyword>
<dbReference type="GO" id="GO:0005886">
    <property type="term" value="C:plasma membrane"/>
    <property type="evidence" value="ECO:0007669"/>
    <property type="project" value="TreeGrafter"/>
</dbReference>
<dbReference type="AlphaFoldDB" id="A0A8X6TI59"/>
<evidence type="ECO:0000313" key="8">
    <source>
        <dbReference type="Proteomes" id="UP000887013"/>
    </source>
</evidence>
<dbReference type="Proteomes" id="UP000887013">
    <property type="component" value="Unassembled WGS sequence"/>
</dbReference>
<sequence length="267" mass="30532">MPQIRTFHVPVKSGYKAQVRLLLPPDLAGNEASLYPLVLYVDGSPGSQLVTDEFKIHWGTYLSGRRNQIYAWIDGRGSGNQGDKMMHEIYYHLGTAEVQDQIDVIRYLRDNLPFIHPTHIAIWGQSYGGFVAASALAAEDTVFKCAVAITPVTDWIYYSSTYTERYMGTPLPQDNLKGYERSSLIRKAHKFKGKKILLIHGTADVSVHIQHSTMFMKALTEEGVLFQTQIYTDENHFLKNVCRHMYRTMEDFFTKCFTNQKDEFDGT</sequence>
<dbReference type="Gene3D" id="3.40.50.1820">
    <property type="entry name" value="alpha/beta hydrolase"/>
    <property type="match status" value="1"/>
</dbReference>
<organism evidence="7 8">
    <name type="scientific">Nephila pilipes</name>
    <name type="common">Giant wood spider</name>
    <name type="synonym">Nephila maculata</name>
    <dbReference type="NCBI Taxonomy" id="299642"/>
    <lineage>
        <taxon>Eukaryota</taxon>
        <taxon>Metazoa</taxon>
        <taxon>Ecdysozoa</taxon>
        <taxon>Arthropoda</taxon>
        <taxon>Chelicerata</taxon>
        <taxon>Arachnida</taxon>
        <taxon>Araneae</taxon>
        <taxon>Araneomorphae</taxon>
        <taxon>Entelegynae</taxon>
        <taxon>Araneoidea</taxon>
        <taxon>Nephilidae</taxon>
        <taxon>Nephila</taxon>
    </lineage>
</organism>
<evidence type="ECO:0000313" key="7">
    <source>
        <dbReference type="EMBL" id="GFT17122.1"/>
    </source>
</evidence>
<dbReference type="SUPFAM" id="SSF53474">
    <property type="entry name" value="alpha/beta-Hydrolases"/>
    <property type="match status" value="1"/>
</dbReference>
<feature type="domain" description="Peptidase S9 prolyl oligopeptidase catalytic" evidence="6">
    <location>
        <begin position="57"/>
        <end position="259"/>
    </location>
</feature>
<dbReference type="Pfam" id="PF00326">
    <property type="entry name" value="Peptidase_S9"/>
    <property type="match status" value="1"/>
</dbReference>
<dbReference type="GO" id="GO:0004177">
    <property type="term" value="F:aminopeptidase activity"/>
    <property type="evidence" value="ECO:0007669"/>
    <property type="project" value="UniProtKB-KW"/>
</dbReference>
<protein>
    <recommendedName>
        <fullName evidence="5">Venom dipeptidyl peptidase 4</fullName>
    </recommendedName>
</protein>
<evidence type="ECO:0000256" key="5">
    <source>
        <dbReference type="ARBA" id="ARBA00072929"/>
    </source>
</evidence>
<evidence type="ECO:0000256" key="4">
    <source>
        <dbReference type="ARBA" id="ARBA00023180"/>
    </source>
</evidence>
<evidence type="ECO:0000256" key="1">
    <source>
        <dbReference type="ARBA" id="ARBA00010036"/>
    </source>
</evidence>
<dbReference type="PANTHER" id="PTHR11731:SF200">
    <property type="entry name" value="DIPEPTIDYL PEPTIDASE 10, ISOFORM B"/>
    <property type="match status" value="1"/>
</dbReference>
<comment type="caution">
    <text evidence="7">The sequence shown here is derived from an EMBL/GenBank/DDBJ whole genome shotgun (WGS) entry which is preliminary data.</text>
</comment>
<evidence type="ECO:0000256" key="2">
    <source>
        <dbReference type="ARBA" id="ARBA00022438"/>
    </source>
</evidence>
<dbReference type="EMBL" id="BMAW01058604">
    <property type="protein sequence ID" value="GFT17122.1"/>
    <property type="molecule type" value="Genomic_DNA"/>
</dbReference>
<name>A0A8X6TI59_NEPPI</name>
<reference evidence="7" key="1">
    <citation type="submission" date="2020-08" db="EMBL/GenBank/DDBJ databases">
        <title>Multicomponent nature underlies the extraordinary mechanical properties of spider dragline silk.</title>
        <authorList>
            <person name="Kono N."/>
            <person name="Nakamura H."/>
            <person name="Mori M."/>
            <person name="Yoshida Y."/>
            <person name="Ohtoshi R."/>
            <person name="Malay A.D."/>
            <person name="Moran D.A.P."/>
            <person name="Tomita M."/>
            <person name="Numata K."/>
            <person name="Arakawa K."/>
        </authorList>
    </citation>
    <scope>NUCLEOTIDE SEQUENCE</scope>
</reference>
<keyword evidence="2" id="KW-0378">Hydrolase</keyword>
<dbReference type="InterPro" id="IPR001375">
    <property type="entry name" value="Peptidase_S9_cat"/>
</dbReference>
<dbReference type="OrthoDB" id="6407018at2759"/>
<dbReference type="FunFam" id="3.40.50.1820:FF:000003">
    <property type="entry name" value="Dipeptidyl peptidase 4"/>
    <property type="match status" value="1"/>
</dbReference>
<dbReference type="PANTHER" id="PTHR11731">
    <property type="entry name" value="PROTEASE FAMILY S9B,C DIPEPTIDYL-PEPTIDASE IV-RELATED"/>
    <property type="match status" value="1"/>
</dbReference>